<dbReference type="PATRIC" id="fig|1150625.3.peg.1976"/>
<dbReference type="EMBL" id="LDYG01000030">
    <property type="protein sequence ID" value="KUP06131.1"/>
    <property type="molecule type" value="Genomic_DNA"/>
</dbReference>
<feature type="domain" description="Xylose isomerase-like TIM barrel" evidence="1">
    <location>
        <begin position="52"/>
        <end position="266"/>
    </location>
</feature>
<dbReference type="OrthoDB" id="9815124at2"/>
<dbReference type="PANTHER" id="PTHR12110:SF21">
    <property type="entry name" value="XYLOSE ISOMERASE-LIKE TIM BARREL DOMAIN-CONTAINING PROTEIN"/>
    <property type="match status" value="1"/>
</dbReference>
<dbReference type="RefSeq" id="WP_059351193.1">
    <property type="nucleotide sequence ID" value="NZ_LDYG01000030.1"/>
</dbReference>
<dbReference type="InterPro" id="IPR050312">
    <property type="entry name" value="IolE/XylAMocC-like"/>
</dbReference>
<accession>A0A147K7L1</accession>
<dbReference type="AlphaFoldDB" id="A0A147K7L1"/>
<dbReference type="Gene3D" id="3.20.20.150">
    <property type="entry name" value="Divalent-metal-dependent TIM barrel enzymes"/>
    <property type="match status" value="1"/>
</dbReference>
<dbReference type="SUPFAM" id="SSF51658">
    <property type="entry name" value="Xylose isomerase-like"/>
    <property type="match status" value="1"/>
</dbReference>
<name>A0A147K7L1_9BACI</name>
<sequence length="275" mass="30859">MNVSLCTISFRHQLISIEDLVSFAIENHLNGIELWGAHAKNLYHDGKGIPISLLHQHNLSITMLSDYLSLETSYEHLLKEAKKLVTIAHACETVKIRTFAGNKSSQMTTSEERNEIVQKLKGLCELMDENGFFLLIEIHPNTLADSIPSTIKLIEEVNHPALKINFDVLHVWESGAEPMASFYKLKPFIGHIHLKNISSPEHVSVFDPSNVYASSGSREGMVPLFDGVIDYDAFIEMVNSVGEIECSIEWFGENPKSVIARDSRTIRDIVSRVTV</sequence>
<comment type="caution">
    <text evidence="2">The sequence shown here is derived from an EMBL/GenBank/DDBJ whole genome shotgun (WGS) entry which is preliminary data.</text>
</comment>
<dbReference type="PANTHER" id="PTHR12110">
    <property type="entry name" value="HYDROXYPYRUVATE ISOMERASE"/>
    <property type="match status" value="1"/>
</dbReference>
<evidence type="ECO:0000313" key="2">
    <source>
        <dbReference type="EMBL" id="KUP06131.1"/>
    </source>
</evidence>
<dbReference type="Proteomes" id="UP000074108">
    <property type="component" value="Unassembled WGS sequence"/>
</dbReference>
<keyword evidence="3" id="KW-1185">Reference proteome</keyword>
<gene>
    <name evidence="2" type="ORF">Q75_09320</name>
</gene>
<organism evidence="2 3">
    <name type="scientific">Bacillus coahuilensis p1.1.43</name>
    <dbReference type="NCBI Taxonomy" id="1150625"/>
    <lineage>
        <taxon>Bacteria</taxon>
        <taxon>Bacillati</taxon>
        <taxon>Bacillota</taxon>
        <taxon>Bacilli</taxon>
        <taxon>Bacillales</taxon>
        <taxon>Bacillaceae</taxon>
        <taxon>Bacillus</taxon>
    </lineage>
</organism>
<reference evidence="2 3" key="1">
    <citation type="journal article" date="2016" name="Front. Microbiol.">
        <title>Microevolution Analysis of Bacillus coahuilensis Unveils Differences in Phosphorus Acquisition Strategies and Their Regulation.</title>
        <authorList>
            <person name="Gomez-Lunar Z."/>
            <person name="Hernandez-Gonzalez I."/>
            <person name="Rodriguez-Torres M.D."/>
            <person name="Souza V."/>
            <person name="Olmedo-Alvarez G."/>
        </authorList>
    </citation>
    <scope>NUCLEOTIDE SEQUENCE [LARGE SCALE GENOMIC DNA]</scope>
    <source>
        <strain evidence="3">p1.1.43</strain>
    </source>
</reference>
<proteinExistence type="predicted"/>
<evidence type="ECO:0000259" key="1">
    <source>
        <dbReference type="Pfam" id="PF01261"/>
    </source>
</evidence>
<dbReference type="Pfam" id="PF01261">
    <property type="entry name" value="AP_endonuc_2"/>
    <property type="match status" value="1"/>
</dbReference>
<evidence type="ECO:0000313" key="3">
    <source>
        <dbReference type="Proteomes" id="UP000074108"/>
    </source>
</evidence>
<protein>
    <submittedName>
        <fullName evidence="2">3-dehydroshikimate dehydratase</fullName>
    </submittedName>
</protein>
<dbReference type="InterPro" id="IPR036237">
    <property type="entry name" value="Xyl_isomerase-like_sf"/>
</dbReference>
<dbReference type="STRING" id="1150625.Q75_09320"/>
<dbReference type="InterPro" id="IPR013022">
    <property type="entry name" value="Xyl_isomerase-like_TIM-brl"/>
</dbReference>